<name>A0A1J4JGT7_9EUKA</name>
<keyword evidence="2" id="KW-1185">Reference proteome</keyword>
<dbReference type="VEuPathDB" id="TrichDB:TRFO_35825"/>
<protein>
    <submittedName>
        <fullName evidence="1">Uncharacterized protein</fullName>
    </submittedName>
</protein>
<comment type="caution">
    <text evidence="1">The sequence shown here is derived from an EMBL/GenBank/DDBJ whole genome shotgun (WGS) entry which is preliminary data.</text>
</comment>
<reference evidence="1" key="1">
    <citation type="submission" date="2016-10" db="EMBL/GenBank/DDBJ databases">
        <authorList>
            <person name="Benchimol M."/>
            <person name="Almeida L.G."/>
            <person name="Vasconcelos A.T."/>
            <person name="Perreira-Neves A."/>
            <person name="Rosa I.A."/>
            <person name="Tasca T."/>
            <person name="Bogo M.R."/>
            <person name="de Souza W."/>
        </authorList>
    </citation>
    <scope>NUCLEOTIDE SEQUENCE [LARGE SCALE GENOMIC DNA]</scope>
    <source>
        <strain evidence="1">K</strain>
    </source>
</reference>
<organism evidence="1 2">
    <name type="scientific">Tritrichomonas foetus</name>
    <dbReference type="NCBI Taxonomy" id="1144522"/>
    <lineage>
        <taxon>Eukaryota</taxon>
        <taxon>Metamonada</taxon>
        <taxon>Parabasalia</taxon>
        <taxon>Tritrichomonadida</taxon>
        <taxon>Tritrichomonadidae</taxon>
        <taxon>Tritrichomonas</taxon>
    </lineage>
</organism>
<dbReference type="EMBL" id="MLAK01001088">
    <property type="protein sequence ID" value="OHS97889.1"/>
    <property type="molecule type" value="Genomic_DNA"/>
</dbReference>
<dbReference type="GeneID" id="94845184"/>
<evidence type="ECO:0000313" key="1">
    <source>
        <dbReference type="EMBL" id="OHS97889.1"/>
    </source>
</evidence>
<dbReference type="RefSeq" id="XP_068351026.1">
    <property type="nucleotide sequence ID" value="XM_068510480.1"/>
</dbReference>
<evidence type="ECO:0000313" key="2">
    <source>
        <dbReference type="Proteomes" id="UP000179807"/>
    </source>
</evidence>
<accession>A0A1J4JGT7</accession>
<dbReference type="AlphaFoldDB" id="A0A1J4JGT7"/>
<sequence>MDVGLMNELNKNKCIGWFRNAIDSEFGRATEKFLQTFPFPNHEKYGLESFLNKIENDQYISIYEMVEQFKKEKIIITSILGSASDVSLFIDGYLTELVIQLETQLLHKNQIQNSIDFSEKIQSFKKLRDKFPNSAEEFIGIYGENDQPVIMKMDPVFSNARLASIDEIEDLKRKIDELPVDHNVTDIAELIQFYQPHDTYGTEDDEDDEVFKMDLSKLSEQSLKKIDQYIKQLVLH</sequence>
<dbReference type="Proteomes" id="UP000179807">
    <property type="component" value="Unassembled WGS sequence"/>
</dbReference>
<proteinExistence type="predicted"/>
<gene>
    <name evidence="1" type="ORF">TRFO_35825</name>
</gene>